<organism evidence="2 3">
    <name type="scientific">Polyplosphaeria fusca</name>
    <dbReference type="NCBI Taxonomy" id="682080"/>
    <lineage>
        <taxon>Eukaryota</taxon>
        <taxon>Fungi</taxon>
        <taxon>Dikarya</taxon>
        <taxon>Ascomycota</taxon>
        <taxon>Pezizomycotina</taxon>
        <taxon>Dothideomycetes</taxon>
        <taxon>Pleosporomycetidae</taxon>
        <taxon>Pleosporales</taxon>
        <taxon>Tetraplosphaeriaceae</taxon>
        <taxon>Polyplosphaeria</taxon>
    </lineage>
</organism>
<dbReference type="OrthoDB" id="2530523at2759"/>
<dbReference type="Proteomes" id="UP000799444">
    <property type="component" value="Unassembled WGS sequence"/>
</dbReference>
<evidence type="ECO:0000313" key="3">
    <source>
        <dbReference type="Proteomes" id="UP000799444"/>
    </source>
</evidence>
<feature type="region of interest" description="Disordered" evidence="1">
    <location>
        <begin position="1"/>
        <end position="173"/>
    </location>
</feature>
<comment type="caution">
    <text evidence="2">The sequence shown here is derived from an EMBL/GenBank/DDBJ whole genome shotgun (WGS) entry which is preliminary data.</text>
</comment>
<feature type="compositionally biased region" description="Polar residues" evidence="1">
    <location>
        <begin position="65"/>
        <end position="101"/>
    </location>
</feature>
<name>A0A9P4QXB8_9PLEO</name>
<sequence length="338" mass="36295">MQPGQLHPNARGTFASACQPSSPLKPLTTHPPPAGLVHQQQPWQHQQQIPQHQQHQQLPHQNQHLASPSPYSNPPFSQALSSPAHQHFAQNRQTASPSNAANHVPPYANPQAQHHLQQQHQQSPTVPSNSQPAMAAAAVSQPQTSQAMQAQTPTKPVPQSPVSPAAQARESERYTTLLDINNLLIKELMNLNGQGKAGPIGPTPQDSKPDGEKPQQATKEYMEALRRLQSNLAFLAQNAEKNHKPNQSIQPGPAIMTAPAAPAELVELYTKLQGLYPGWKGQTGPPKSSPGPQRMPSASQTPNSAGPQNTMQPPNSAGLPSNSFQHQSSSTPPQNPAS</sequence>
<feature type="compositionally biased region" description="Polar residues" evidence="1">
    <location>
        <begin position="123"/>
        <end position="132"/>
    </location>
</feature>
<evidence type="ECO:0000256" key="1">
    <source>
        <dbReference type="SAM" id="MobiDB-lite"/>
    </source>
</evidence>
<accession>A0A9P4QXB8</accession>
<feature type="region of interest" description="Disordered" evidence="1">
    <location>
        <begin position="276"/>
        <end position="338"/>
    </location>
</feature>
<feature type="region of interest" description="Disordered" evidence="1">
    <location>
        <begin position="236"/>
        <end position="255"/>
    </location>
</feature>
<gene>
    <name evidence="2" type="ORF">EJ04DRAFT_435054</name>
</gene>
<protein>
    <submittedName>
        <fullName evidence="2">Uncharacterized protein</fullName>
    </submittedName>
</protein>
<feature type="compositionally biased region" description="Polar residues" evidence="1">
    <location>
        <begin position="140"/>
        <end position="154"/>
    </location>
</feature>
<feature type="compositionally biased region" description="Low complexity" evidence="1">
    <location>
        <begin position="111"/>
        <end position="122"/>
    </location>
</feature>
<feature type="region of interest" description="Disordered" evidence="1">
    <location>
        <begin position="193"/>
        <end position="221"/>
    </location>
</feature>
<feature type="compositionally biased region" description="Polar residues" evidence="1">
    <location>
        <begin position="296"/>
        <end position="332"/>
    </location>
</feature>
<dbReference type="EMBL" id="ML996136">
    <property type="protein sequence ID" value="KAF2735407.1"/>
    <property type="molecule type" value="Genomic_DNA"/>
</dbReference>
<feature type="compositionally biased region" description="Low complexity" evidence="1">
    <location>
        <begin position="38"/>
        <end position="64"/>
    </location>
</feature>
<evidence type="ECO:0000313" key="2">
    <source>
        <dbReference type="EMBL" id="KAF2735407.1"/>
    </source>
</evidence>
<reference evidence="2" key="1">
    <citation type="journal article" date="2020" name="Stud. Mycol.">
        <title>101 Dothideomycetes genomes: a test case for predicting lifestyles and emergence of pathogens.</title>
        <authorList>
            <person name="Haridas S."/>
            <person name="Albert R."/>
            <person name="Binder M."/>
            <person name="Bloem J."/>
            <person name="Labutti K."/>
            <person name="Salamov A."/>
            <person name="Andreopoulos B."/>
            <person name="Baker S."/>
            <person name="Barry K."/>
            <person name="Bills G."/>
            <person name="Bluhm B."/>
            <person name="Cannon C."/>
            <person name="Castanera R."/>
            <person name="Culley D."/>
            <person name="Daum C."/>
            <person name="Ezra D."/>
            <person name="Gonzalez J."/>
            <person name="Henrissat B."/>
            <person name="Kuo A."/>
            <person name="Liang C."/>
            <person name="Lipzen A."/>
            <person name="Lutzoni F."/>
            <person name="Magnuson J."/>
            <person name="Mondo S."/>
            <person name="Nolan M."/>
            <person name="Ohm R."/>
            <person name="Pangilinan J."/>
            <person name="Park H.-J."/>
            <person name="Ramirez L."/>
            <person name="Alfaro M."/>
            <person name="Sun H."/>
            <person name="Tritt A."/>
            <person name="Yoshinaga Y."/>
            <person name="Zwiers L.-H."/>
            <person name="Turgeon B."/>
            <person name="Goodwin S."/>
            <person name="Spatafora J."/>
            <person name="Crous P."/>
            <person name="Grigoriev I."/>
        </authorList>
    </citation>
    <scope>NUCLEOTIDE SEQUENCE</scope>
    <source>
        <strain evidence="2">CBS 125425</strain>
    </source>
</reference>
<keyword evidence="3" id="KW-1185">Reference proteome</keyword>
<proteinExistence type="predicted"/>
<dbReference type="AlphaFoldDB" id="A0A9P4QXB8"/>